<keyword evidence="2" id="KW-0472">Membrane</keyword>
<feature type="transmembrane region" description="Helical" evidence="2">
    <location>
        <begin position="48"/>
        <end position="74"/>
    </location>
</feature>
<feature type="region of interest" description="Disordered" evidence="1">
    <location>
        <begin position="112"/>
        <end position="134"/>
    </location>
</feature>
<comment type="caution">
    <text evidence="3">The sequence shown here is derived from an EMBL/GenBank/DDBJ whole genome shotgun (WGS) entry which is preliminary data.</text>
</comment>
<organism evidence="3 4">
    <name type="scientific">Catenuloplanes indicus</name>
    <dbReference type="NCBI Taxonomy" id="137267"/>
    <lineage>
        <taxon>Bacteria</taxon>
        <taxon>Bacillati</taxon>
        <taxon>Actinomycetota</taxon>
        <taxon>Actinomycetes</taxon>
        <taxon>Micromonosporales</taxon>
        <taxon>Micromonosporaceae</taxon>
        <taxon>Catenuloplanes</taxon>
    </lineage>
</organism>
<dbReference type="InterPro" id="IPR009937">
    <property type="entry name" value="Phage_holin_3_6"/>
</dbReference>
<protein>
    <recommendedName>
        <fullName evidence="5">Superfamily III holin-X</fullName>
    </recommendedName>
</protein>
<evidence type="ECO:0000313" key="4">
    <source>
        <dbReference type="Proteomes" id="UP001240236"/>
    </source>
</evidence>
<evidence type="ECO:0000256" key="1">
    <source>
        <dbReference type="SAM" id="MobiDB-lite"/>
    </source>
</evidence>
<keyword evidence="2" id="KW-1133">Transmembrane helix</keyword>
<gene>
    <name evidence="3" type="ORF">J2S42_006851</name>
</gene>
<proteinExistence type="predicted"/>
<reference evidence="3 4" key="1">
    <citation type="submission" date="2023-07" db="EMBL/GenBank/DDBJ databases">
        <title>Sequencing the genomes of 1000 actinobacteria strains.</title>
        <authorList>
            <person name="Klenk H.-P."/>
        </authorList>
    </citation>
    <scope>NUCLEOTIDE SEQUENCE [LARGE SCALE GENOMIC DNA]</scope>
    <source>
        <strain evidence="3 4">DSM 44709</strain>
    </source>
</reference>
<evidence type="ECO:0000256" key="2">
    <source>
        <dbReference type="SAM" id="Phobius"/>
    </source>
</evidence>
<feature type="transmembrane region" description="Helical" evidence="2">
    <location>
        <begin position="80"/>
        <end position="102"/>
    </location>
</feature>
<dbReference type="EMBL" id="JAUSUZ010000001">
    <property type="protein sequence ID" value="MDQ0370182.1"/>
    <property type="molecule type" value="Genomic_DNA"/>
</dbReference>
<dbReference type="Pfam" id="PF07332">
    <property type="entry name" value="Phage_holin_3_6"/>
    <property type="match status" value="1"/>
</dbReference>
<dbReference type="RefSeq" id="WP_307245950.1">
    <property type="nucleotide sequence ID" value="NZ_JAUSUZ010000001.1"/>
</dbReference>
<accession>A0AAE3W6H8</accession>
<name>A0AAE3W6H8_9ACTN</name>
<dbReference type="AlphaFoldDB" id="A0AAE3W6H8"/>
<keyword evidence="2" id="KW-0812">Transmembrane</keyword>
<evidence type="ECO:0000313" key="3">
    <source>
        <dbReference type="EMBL" id="MDQ0370182.1"/>
    </source>
</evidence>
<keyword evidence="4" id="KW-1185">Reference proteome</keyword>
<evidence type="ECO:0008006" key="5">
    <source>
        <dbReference type="Google" id="ProtNLM"/>
    </source>
</evidence>
<dbReference type="Proteomes" id="UP001240236">
    <property type="component" value="Unassembled WGS sequence"/>
</dbReference>
<sequence>MTQGPDVSQRSFGELLGEVTQDLSTLVRQEVELAKAEMRQEAAKAGKAAGLFGGAGVAGFLVLLFLSFALWWGLANVMDQSWAALIVAVLWAIVGGVLFTLARGKAREMRGMPRTAETAKEIPQALKPNRGGLS</sequence>